<dbReference type="InterPro" id="IPR023353">
    <property type="entry name" value="LemA-like_dom_sf"/>
</dbReference>
<accession>A0A7S7AW21</accession>
<comment type="subcellular location">
    <subcellularLocation>
        <location evidence="1">Membrane</location>
        <topology evidence="1">Single-pass membrane protein</topology>
    </subcellularLocation>
</comment>
<proteinExistence type="inferred from homology"/>
<dbReference type="SUPFAM" id="SSF140478">
    <property type="entry name" value="LemA-like"/>
    <property type="match status" value="1"/>
</dbReference>
<dbReference type="RefSeq" id="WP_020966263.1">
    <property type="nucleotide sequence ID" value="NZ_CP045670.1"/>
</dbReference>
<evidence type="ECO:0000313" key="6">
    <source>
        <dbReference type="EMBL" id="QOW60244.1"/>
    </source>
</evidence>
<dbReference type="PANTHER" id="PTHR34478:SF2">
    <property type="entry name" value="MEMBRANE PROTEIN"/>
    <property type="match status" value="1"/>
</dbReference>
<dbReference type="GeneID" id="301090928"/>
<evidence type="ECO:0000256" key="3">
    <source>
        <dbReference type="ARBA" id="ARBA00022692"/>
    </source>
</evidence>
<dbReference type="InterPro" id="IPR007156">
    <property type="entry name" value="MamQ_LemA"/>
</dbReference>
<comment type="similarity">
    <text evidence="2">Belongs to the LemA family.</text>
</comment>
<evidence type="ECO:0000256" key="5">
    <source>
        <dbReference type="ARBA" id="ARBA00023136"/>
    </source>
</evidence>
<protein>
    <submittedName>
        <fullName evidence="6">LemA family protein</fullName>
    </submittedName>
</protein>
<gene>
    <name evidence="6" type="ORF">IFE08_10465</name>
</gene>
<keyword evidence="3" id="KW-0812">Transmembrane</keyword>
<evidence type="ECO:0000256" key="1">
    <source>
        <dbReference type="ARBA" id="ARBA00004167"/>
    </source>
</evidence>
<name>A0A7S7AW21_9SPIR</name>
<keyword evidence="5" id="KW-0472">Membrane</keyword>
<dbReference type="Pfam" id="PF04011">
    <property type="entry name" value="LemA"/>
    <property type="match status" value="1"/>
</dbReference>
<dbReference type="PANTHER" id="PTHR34478">
    <property type="entry name" value="PROTEIN LEMA"/>
    <property type="match status" value="1"/>
</dbReference>
<dbReference type="Gene3D" id="1.20.1440.20">
    <property type="entry name" value="LemA-like domain"/>
    <property type="match status" value="1"/>
</dbReference>
<keyword evidence="4" id="KW-1133">Transmembrane helix</keyword>
<reference evidence="6 7" key="1">
    <citation type="submission" date="2020-09" db="EMBL/GenBank/DDBJ databases">
        <title>Characterization of Treponema spp. from bovine digital dermatitis in Korea.</title>
        <authorList>
            <person name="Espiritu H.M."/>
            <person name="Cho Y.I."/>
            <person name="Mamuad L."/>
        </authorList>
    </citation>
    <scope>NUCLEOTIDE SEQUENCE [LARGE SCALE GENOMIC DNA]</scope>
    <source>
        <strain evidence="6 7">KS1</strain>
    </source>
</reference>
<organism evidence="6 7">
    <name type="scientific">Treponema pedis</name>
    <dbReference type="NCBI Taxonomy" id="409322"/>
    <lineage>
        <taxon>Bacteria</taxon>
        <taxon>Pseudomonadati</taxon>
        <taxon>Spirochaetota</taxon>
        <taxon>Spirochaetia</taxon>
        <taxon>Spirochaetales</taxon>
        <taxon>Treponemataceae</taxon>
        <taxon>Treponema</taxon>
    </lineage>
</organism>
<dbReference type="GO" id="GO:0016020">
    <property type="term" value="C:membrane"/>
    <property type="evidence" value="ECO:0007669"/>
    <property type="project" value="UniProtKB-SubCell"/>
</dbReference>
<dbReference type="EMBL" id="CP061839">
    <property type="protein sequence ID" value="QOW60244.1"/>
    <property type="molecule type" value="Genomic_DNA"/>
</dbReference>
<sequence length="202" mass="22713">MGKTLKVGLIVVGVIAALIFFAYSFFGGSYNSMVTAEESVKSAWSQVENVYQRRLDLIPNLVNTVKGFASHEAKVFTDLAEARSKAGGVMQVSDEVLNNAESFEKFQKAQSELGGALQRLLAITENYPELKSNENFLDLQSQLEGTENRIAVERKRYNETVQSYNVLIKRFPKNILANMYGFKEKQYFKADEQASKAPEVKF</sequence>
<dbReference type="Proteomes" id="UP000593915">
    <property type="component" value="Chromosome"/>
</dbReference>
<evidence type="ECO:0000256" key="2">
    <source>
        <dbReference type="ARBA" id="ARBA00008854"/>
    </source>
</evidence>
<evidence type="ECO:0000256" key="4">
    <source>
        <dbReference type="ARBA" id="ARBA00022989"/>
    </source>
</evidence>
<dbReference type="AlphaFoldDB" id="A0A7S7AW21"/>
<evidence type="ECO:0000313" key="7">
    <source>
        <dbReference type="Proteomes" id="UP000593915"/>
    </source>
</evidence>